<evidence type="ECO:0000313" key="1">
    <source>
        <dbReference type="EMBL" id="XAE43319.1"/>
    </source>
</evidence>
<dbReference type="GO" id="GO:0032259">
    <property type="term" value="P:methylation"/>
    <property type="evidence" value="ECO:0007669"/>
    <property type="project" value="UniProtKB-KW"/>
</dbReference>
<proteinExistence type="predicted"/>
<dbReference type="Proteomes" id="UP001449795">
    <property type="component" value="Chromosome"/>
</dbReference>
<dbReference type="CDD" id="cd02440">
    <property type="entry name" value="AdoMet_MTases"/>
    <property type="match status" value="1"/>
</dbReference>
<organism evidence="1 2">
    <name type="scientific">Nguyenibacter vanlangensis</name>
    <dbReference type="NCBI Taxonomy" id="1216886"/>
    <lineage>
        <taxon>Bacteria</taxon>
        <taxon>Pseudomonadati</taxon>
        <taxon>Pseudomonadota</taxon>
        <taxon>Alphaproteobacteria</taxon>
        <taxon>Acetobacterales</taxon>
        <taxon>Acetobacteraceae</taxon>
        <taxon>Nguyenibacter</taxon>
    </lineage>
</organism>
<dbReference type="PANTHER" id="PTHR47739:SF1">
    <property type="entry name" value="TRNA1(VAL) (ADENINE(37)-N6)-METHYLTRANSFERASE"/>
    <property type="match status" value="1"/>
</dbReference>
<evidence type="ECO:0000313" key="2">
    <source>
        <dbReference type="Proteomes" id="UP001449795"/>
    </source>
</evidence>
<dbReference type="PANTHER" id="PTHR47739">
    <property type="entry name" value="TRNA1(VAL) (ADENINE(37)-N6)-METHYLTRANSFERASE"/>
    <property type="match status" value="1"/>
</dbReference>
<keyword evidence="1" id="KW-0489">Methyltransferase</keyword>
<dbReference type="Gene3D" id="3.40.50.150">
    <property type="entry name" value="Vaccinia Virus protein VP39"/>
    <property type="match status" value="1"/>
</dbReference>
<name>A0ABZ3D6A0_9PROT</name>
<gene>
    <name evidence="1" type="ORF">AAC691_02290</name>
</gene>
<reference evidence="1 2" key="1">
    <citation type="submission" date="2024-04" db="EMBL/GenBank/DDBJ databases">
        <title>Complete genome sequence of Nguyenibacter vanlangesis HBCM-1154, a strain capable of nitrogen fixation, IAA production, and phosphorus solubilization isolated from sugarcane soil.</title>
        <authorList>
            <person name="MY HANH P."/>
        </authorList>
    </citation>
    <scope>NUCLEOTIDE SEQUENCE [LARGE SCALE GENOMIC DNA]</scope>
    <source>
        <strain evidence="1 2">HBCM 1154</strain>
    </source>
</reference>
<keyword evidence="1" id="KW-0808">Transferase</keyword>
<accession>A0ABZ3D6A0</accession>
<dbReference type="SUPFAM" id="SSF53335">
    <property type="entry name" value="S-adenosyl-L-methionine-dependent methyltransferases"/>
    <property type="match status" value="1"/>
</dbReference>
<dbReference type="InterPro" id="IPR029063">
    <property type="entry name" value="SAM-dependent_MTases_sf"/>
</dbReference>
<sequence length="281" mass="29574">MTVKPKDVMAEAEHAAGVDENLPSASPDPAAIGAGSLLGGRILYRQYRDGYRTGLEPVLMAAAIPARPGERVLEGGCGAGAGLMCLAHRVPGLSGLGLERDARTALLAEANFAQNGFDGLRVVQAALPALPGLPDFPPDGGRFDHAFANPPWHCADSTPSPDARRDLARRVESRDMIALWVRCLGRQVRHRGTLTLALPAALLDCAIAAMRDNAIGSLSLFPFWPKTGRPARIMLVQGRIGGRGPAVLHPGLVLHREDGCFTPQAQSVLRDGAALCDPPGG</sequence>
<protein>
    <submittedName>
        <fullName evidence="1">Methyltransferase</fullName>
    </submittedName>
</protein>
<keyword evidence="2" id="KW-1185">Reference proteome</keyword>
<dbReference type="GO" id="GO:0008168">
    <property type="term" value="F:methyltransferase activity"/>
    <property type="evidence" value="ECO:0007669"/>
    <property type="project" value="UniProtKB-KW"/>
</dbReference>
<dbReference type="EMBL" id="CP152276">
    <property type="protein sequence ID" value="XAE43319.1"/>
    <property type="molecule type" value="Genomic_DNA"/>
</dbReference>
<dbReference type="InterPro" id="IPR050210">
    <property type="entry name" value="tRNA_Adenine-N(6)_MTase"/>
</dbReference>